<keyword evidence="3" id="KW-1185">Reference proteome</keyword>
<dbReference type="RefSeq" id="WP_025604288.1">
    <property type="nucleotide sequence ID" value="NZ_CP021235.1"/>
</dbReference>
<evidence type="ECO:0000313" key="2">
    <source>
        <dbReference type="EMBL" id="ARS34401.1"/>
    </source>
</evidence>
<dbReference type="Pfam" id="PF19700">
    <property type="entry name" value="DUF6198"/>
    <property type="match status" value="1"/>
</dbReference>
<sequence>MQLNIFKGDTTRNWLIRYAFFFMGLVCFGLGIAISVKVKYLGLHPWDVLNVAFSQRFGFSIGTWSVFIGLALILVSLFISRKYINIGTFLNALLIGPILDFFLWLDVLPDATHTGLDYLLLLLGILIVGIGGGLYVAGGIGAGPRDGFMLTISDRTGFSVSKARIVVECVVLVIGYLLGGPVFIVTFFYTFILSPIFQVSLKLFARLRDMLCEPKPAKARV</sequence>
<keyword evidence="1" id="KW-0472">Membrane</keyword>
<proteinExistence type="predicted"/>
<keyword evidence="1" id="KW-0812">Transmembrane</keyword>
<keyword evidence="1" id="KW-1133">Transmembrane helix</keyword>
<evidence type="ECO:0000313" key="3">
    <source>
        <dbReference type="Proteomes" id="UP000266292"/>
    </source>
</evidence>
<name>A0A1X9YNK2_9BACT</name>
<protein>
    <recommendedName>
        <fullName evidence="4">YitT family protein</fullName>
    </recommendedName>
</protein>
<feature type="transmembrane region" description="Helical" evidence="1">
    <location>
        <begin position="15"/>
        <end position="36"/>
    </location>
</feature>
<accession>A0A1X9YNK2</accession>
<dbReference type="PANTHER" id="PTHR40078">
    <property type="entry name" value="INTEGRAL MEMBRANE PROTEIN-RELATED"/>
    <property type="match status" value="1"/>
</dbReference>
<feature type="transmembrane region" description="Helical" evidence="1">
    <location>
        <begin position="86"/>
        <end position="107"/>
    </location>
</feature>
<dbReference type="Proteomes" id="UP000266292">
    <property type="component" value="Chromosome"/>
</dbReference>
<dbReference type="EMBL" id="CP021235">
    <property type="protein sequence ID" value="ARS34401.1"/>
    <property type="molecule type" value="Genomic_DNA"/>
</dbReference>
<evidence type="ECO:0000256" key="1">
    <source>
        <dbReference type="SAM" id="Phobius"/>
    </source>
</evidence>
<feature type="transmembrane region" description="Helical" evidence="1">
    <location>
        <begin position="165"/>
        <end position="192"/>
    </location>
</feature>
<gene>
    <name evidence="2" type="ORF">CA264_02505</name>
</gene>
<dbReference type="KEGG" id="pact:CA264_02505"/>
<dbReference type="InterPro" id="IPR038750">
    <property type="entry name" value="YczE/YyaS-like"/>
</dbReference>
<dbReference type="PANTHER" id="PTHR40078:SF1">
    <property type="entry name" value="INTEGRAL MEMBRANE PROTEIN"/>
    <property type="match status" value="1"/>
</dbReference>
<feature type="transmembrane region" description="Helical" evidence="1">
    <location>
        <begin position="56"/>
        <end position="79"/>
    </location>
</feature>
<evidence type="ECO:0008006" key="4">
    <source>
        <dbReference type="Google" id="ProtNLM"/>
    </source>
</evidence>
<reference evidence="3" key="1">
    <citation type="submission" date="2017-05" db="EMBL/GenBank/DDBJ databases">
        <authorList>
            <person name="Ray J."/>
            <person name="Price M."/>
            <person name="Deutschbauer A."/>
        </authorList>
    </citation>
    <scope>NUCLEOTIDE SEQUENCE [LARGE SCALE GENOMIC DNA]</scope>
    <source>
        <strain evidence="3">DSM 19842</strain>
    </source>
</reference>
<dbReference type="AlphaFoldDB" id="A0A1X9YNK2"/>
<feature type="transmembrane region" description="Helical" evidence="1">
    <location>
        <begin position="119"/>
        <end position="144"/>
    </location>
</feature>
<organism evidence="2 3">
    <name type="scientific">Pontibacter actiniarum</name>
    <dbReference type="NCBI Taxonomy" id="323450"/>
    <lineage>
        <taxon>Bacteria</taxon>
        <taxon>Pseudomonadati</taxon>
        <taxon>Bacteroidota</taxon>
        <taxon>Cytophagia</taxon>
        <taxon>Cytophagales</taxon>
        <taxon>Hymenobacteraceae</taxon>
        <taxon>Pontibacter</taxon>
    </lineage>
</organism>